<dbReference type="InterPro" id="IPR015421">
    <property type="entry name" value="PyrdxlP-dep_Trfase_major"/>
</dbReference>
<dbReference type="InterPro" id="IPR015422">
    <property type="entry name" value="PyrdxlP-dep_Trfase_small"/>
</dbReference>
<dbReference type="PANTHER" id="PTHR11601">
    <property type="entry name" value="CYSTEINE DESULFURYLASE FAMILY MEMBER"/>
    <property type="match status" value="1"/>
</dbReference>
<accession>A0A6M6JG52</accession>
<evidence type="ECO:0000256" key="5">
    <source>
        <dbReference type="ARBA" id="ARBA00022723"/>
    </source>
</evidence>
<evidence type="ECO:0000256" key="3">
    <source>
        <dbReference type="ARBA" id="ARBA00012239"/>
    </source>
</evidence>
<dbReference type="Gene3D" id="3.90.1150.10">
    <property type="entry name" value="Aspartate Aminotransferase, domain 1"/>
    <property type="match status" value="1"/>
</dbReference>
<evidence type="ECO:0000256" key="2">
    <source>
        <dbReference type="ARBA" id="ARBA00006490"/>
    </source>
</evidence>
<dbReference type="GO" id="GO:0051536">
    <property type="term" value="F:iron-sulfur cluster binding"/>
    <property type="evidence" value="ECO:0007669"/>
    <property type="project" value="UniProtKB-KW"/>
</dbReference>
<dbReference type="Gene3D" id="3.40.640.10">
    <property type="entry name" value="Type I PLP-dependent aspartate aminotransferase-like (Major domain)"/>
    <property type="match status" value="1"/>
</dbReference>
<feature type="domain" description="Aminotransferase class V" evidence="12">
    <location>
        <begin position="50"/>
        <end position="426"/>
    </location>
</feature>
<evidence type="ECO:0000256" key="10">
    <source>
        <dbReference type="RuleBase" id="RU004504"/>
    </source>
</evidence>
<dbReference type="PANTHER" id="PTHR11601:SF34">
    <property type="entry name" value="CYSTEINE DESULFURASE"/>
    <property type="match status" value="1"/>
</dbReference>
<evidence type="ECO:0000259" key="12">
    <source>
        <dbReference type="Pfam" id="PF00266"/>
    </source>
</evidence>
<dbReference type="PROSITE" id="PS00595">
    <property type="entry name" value="AA_TRANSFER_CLASS_5"/>
    <property type="match status" value="1"/>
</dbReference>
<dbReference type="GO" id="GO:0031071">
    <property type="term" value="F:cysteine desulfurase activity"/>
    <property type="evidence" value="ECO:0007669"/>
    <property type="project" value="UniProtKB-EC"/>
</dbReference>
<dbReference type="SUPFAM" id="SSF53383">
    <property type="entry name" value="PLP-dependent transferases"/>
    <property type="match status" value="1"/>
</dbReference>
<evidence type="ECO:0000256" key="4">
    <source>
        <dbReference type="ARBA" id="ARBA00022679"/>
    </source>
</evidence>
<sequence length="444" mass="45726">MCPTPSPSRPVPTPGPSPSPRRREPGRLSSGRPSDTGRPCDVTPPSAGSTYLDHAATTPMLPEAVAAMCEALARTGNASSLHSAGRRARREVEESRERIAAAVGARPSEVVLTTGGTESDNLAVKGLYWARHAADPRRVRVLLPGIEHHAVLDSAQWLAEHSGATVEHLPVDGVGRVRPEVLRAALESAPETVALVSVMWANNEVGTVNPVRELAEIAHEFDVPLHTDAVQAVGILPVDFAASGVDALTLTGHKLGGPYGAGALLLGRSVQLTPLLHGGGQERDVRSGTLDTPAVVGLATAVDLSVADAPRRAAMLTGLRDDLVGKVLATVGDATLNGDPGTGTIDGGPSRLPGNAHLSFPGCEGDSLLMLLDAHGIECSTGSACTAGVAQPSHVLLAMGTDEATARGSLRFSLGHTSRPEDVDAVAAVIGQVVERARRAGAGR</sequence>
<feature type="compositionally biased region" description="Pro residues" evidence="11">
    <location>
        <begin position="1"/>
        <end position="19"/>
    </location>
</feature>
<evidence type="ECO:0000256" key="8">
    <source>
        <dbReference type="ARBA" id="ARBA00023014"/>
    </source>
</evidence>
<comment type="similarity">
    <text evidence="2">Belongs to the class-V pyridoxal-phosphate-dependent aminotransferase family. NifS/IscS subfamily.</text>
</comment>
<dbReference type="InterPro" id="IPR000192">
    <property type="entry name" value="Aminotrans_V_dom"/>
</dbReference>
<dbReference type="KEGG" id="pbro:HOP40_14940"/>
<dbReference type="FunFam" id="3.40.640.10:FF:000084">
    <property type="entry name" value="IscS-like cysteine desulfurase"/>
    <property type="match status" value="1"/>
</dbReference>
<dbReference type="Pfam" id="PF00266">
    <property type="entry name" value="Aminotran_5"/>
    <property type="match status" value="1"/>
</dbReference>
<dbReference type="InterPro" id="IPR015424">
    <property type="entry name" value="PyrdxlP-dep_Trfase"/>
</dbReference>
<dbReference type="AlphaFoldDB" id="A0A6M6JG52"/>
<protein>
    <recommendedName>
        <fullName evidence="3">cysteine desulfurase</fullName>
        <ecNumber evidence="3">2.8.1.7</ecNumber>
    </recommendedName>
</protein>
<dbReference type="EMBL" id="CP053564">
    <property type="protein sequence ID" value="QJY46954.1"/>
    <property type="molecule type" value="Genomic_DNA"/>
</dbReference>
<dbReference type="GO" id="GO:0046872">
    <property type="term" value="F:metal ion binding"/>
    <property type="evidence" value="ECO:0007669"/>
    <property type="project" value="UniProtKB-KW"/>
</dbReference>
<dbReference type="InterPro" id="IPR016454">
    <property type="entry name" value="Cysteine_dSase"/>
</dbReference>
<evidence type="ECO:0000256" key="6">
    <source>
        <dbReference type="ARBA" id="ARBA00022898"/>
    </source>
</evidence>
<feature type="region of interest" description="Disordered" evidence="11">
    <location>
        <begin position="1"/>
        <end position="53"/>
    </location>
</feature>
<dbReference type="Proteomes" id="UP000505377">
    <property type="component" value="Chromosome"/>
</dbReference>
<proteinExistence type="inferred from homology"/>
<dbReference type="PIRSF" id="PIRSF005572">
    <property type="entry name" value="NifS"/>
    <property type="match status" value="1"/>
</dbReference>
<keyword evidence="8" id="KW-0411">Iron-sulfur</keyword>
<keyword evidence="5" id="KW-0479">Metal-binding</keyword>
<comment type="catalytic activity">
    <reaction evidence="9">
        <text>(sulfur carrier)-H + L-cysteine = (sulfur carrier)-SH + L-alanine</text>
        <dbReference type="Rhea" id="RHEA:43892"/>
        <dbReference type="Rhea" id="RHEA-COMP:14737"/>
        <dbReference type="Rhea" id="RHEA-COMP:14739"/>
        <dbReference type="ChEBI" id="CHEBI:29917"/>
        <dbReference type="ChEBI" id="CHEBI:35235"/>
        <dbReference type="ChEBI" id="CHEBI:57972"/>
        <dbReference type="ChEBI" id="CHEBI:64428"/>
        <dbReference type="EC" id="2.8.1.7"/>
    </reaction>
</comment>
<evidence type="ECO:0000313" key="13">
    <source>
        <dbReference type="EMBL" id="QJY46954.1"/>
    </source>
</evidence>
<reference evidence="13 14" key="1">
    <citation type="submission" date="2020-05" db="EMBL/GenBank/DDBJ databases">
        <authorList>
            <person name="Mo P."/>
        </authorList>
    </citation>
    <scope>NUCLEOTIDE SEQUENCE [LARGE SCALE GENOMIC DNA]</scope>
    <source>
        <strain evidence="13 14">Gen01</strain>
    </source>
</reference>
<keyword evidence="14" id="KW-1185">Reference proteome</keyword>
<comment type="cofactor">
    <cofactor evidence="1 10">
        <name>pyridoxal 5'-phosphate</name>
        <dbReference type="ChEBI" id="CHEBI:597326"/>
    </cofactor>
</comment>
<name>A0A6M6JG52_9PSEU</name>
<dbReference type="Gene3D" id="1.10.260.50">
    <property type="match status" value="1"/>
</dbReference>
<keyword evidence="6" id="KW-0663">Pyridoxal phosphate</keyword>
<evidence type="ECO:0000256" key="11">
    <source>
        <dbReference type="SAM" id="MobiDB-lite"/>
    </source>
</evidence>
<organism evidence="13 14">
    <name type="scientific">Pseudonocardia broussonetiae</name>
    <dbReference type="NCBI Taxonomy" id="2736640"/>
    <lineage>
        <taxon>Bacteria</taxon>
        <taxon>Bacillati</taxon>
        <taxon>Actinomycetota</taxon>
        <taxon>Actinomycetes</taxon>
        <taxon>Pseudonocardiales</taxon>
        <taxon>Pseudonocardiaceae</taxon>
        <taxon>Pseudonocardia</taxon>
    </lineage>
</organism>
<evidence type="ECO:0000256" key="7">
    <source>
        <dbReference type="ARBA" id="ARBA00023004"/>
    </source>
</evidence>
<evidence type="ECO:0000313" key="14">
    <source>
        <dbReference type="Proteomes" id="UP000505377"/>
    </source>
</evidence>
<evidence type="ECO:0000256" key="1">
    <source>
        <dbReference type="ARBA" id="ARBA00001933"/>
    </source>
</evidence>
<evidence type="ECO:0000256" key="9">
    <source>
        <dbReference type="ARBA" id="ARBA00050776"/>
    </source>
</evidence>
<dbReference type="EC" id="2.8.1.7" evidence="3"/>
<keyword evidence="7" id="KW-0408">Iron</keyword>
<keyword evidence="4" id="KW-0808">Transferase</keyword>
<dbReference type="InterPro" id="IPR020578">
    <property type="entry name" value="Aminotrans_V_PyrdxlP_BS"/>
</dbReference>
<gene>
    <name evidence="13" type="ORF">HOP40_14940</name>
</gene>